<dbReference type="HOGENOM" id="CLU_534300_0_0_1"/>
<dbReference type="AlphaFoldDB" id="A5E295"/>
<evidence type="ECO:0000313" key="2">
    <source>
        <dbReference type="EMBL" id="EDK45553.1"/>
    </source>
</evidence>
<feature type="compositionally biased region" description="Polar residues" evidence="1">
    <location>
        <begin position="238"/>
        <end position="255"/>
    </location>
</feature>
<dbReference type="eggNOG" id="ENOG502T4B8">
    <property type="taxonomic scope" value="Eukaryota"/>
</dbReference>
<evidence type="ECO:0000313" key="3">
    <source>
        <dbReference type="Proteomes" id="UP000001996"/>
    </source>
</evidence>
<sequence length="459" mass="50673">MSSTSSKSSTSSSISSSNNSNTTQSETSLECLNNSLRIAAAAQGGLTIRRPPLRRPKNKPGKPKSFVFVDLSPIKSDEEAEVVESTKKVEAKKEEQEQVSFSGAHQLPSPTSSLEDSLSIDDSLFDLPTLNYEMESNTSVSTSPDMELGLGIMNLGIDWNQPQSFQQQEQQQEQQAPVPAPVSAPAPLPQQQDYLSQQLYGYQQAMMQQHLQIQQLQQQLLQQQQQMQVPILHSTPQLQSLPQLPSTNDLQSPFQSPIKKKKRATSLSSSSSSSIQFKTYKPKHTRTVSEACIKKPTSLHKKQGPPPHSRSKSLPYATPVTTAQAYVPEFKPMEMQQTESSVSDVMNDFMMLNEMSMSLTNSVNSTNTYAEAQLTPASSYCEEVEEFTKPSFPSVELSCGFEEFLAPIVPASAMPMPMPMQNQNQSQNQTVLPQQLKMGLGLTGFAGFNEFELGTFVQI</sequence>
<feature type="compositionally biased region" description="Basic residues" evidence="1">
    <location>
        <begin position="51"/>
        <end position="62"/>
    </location>
</feature>
<evidence type="ECO:0000256" key="1">
    <source>
        <dbReference type="SAM" id="MobiDB-lite"/>
    </source>
</evidence>
<dbReference type="VEuPathDB" id="FungiDB:LELG_03732"/>
<gene>
    <name evidence="2" type="ORF">LELG_03732</name>
</gene>
<feature type="compositionally biased region" description="Pro residues" evidence="1">
    <location>
        <begin position="178"/>
        <end position="188"/>
    </location>
</feature>
<feature type="compositionally biased region" description="Basic and acidic residues" evidence="1">
    <location>
        <begin position="84"/>
        <end position="96"/>
    </location>
</feature>
<dbReference type="KEGG" id="lel:PVL30_004560"/>
<reference evidence="2 3" key="1">
    <citation type="journal article" date="2009" name="Nature">
        <title>Evolution of pathogenicity and sexual reproduction in eight Candida genomes.</title>
        <authorList>
            <person name="Butler G."/>
            <person name="Rasmussen M.D."/>
            <person name="Lin M.F."/>
            <person name="Santos M.A."/>
            <person name="Sakthikumar S."/>
            <person name="Munro C.A."/>
            <person name="Rheinbay E."/>
            <person name="Grabherr M."/>
            <person name="Forche A."/>
            <person name="Reedy J.L."/>
            <person name="Agrafioti I."/>
            <person name="Arnaud M.B."/>
            <person name="Bates S."/>
            <person name="Brown A.J."/>
            <person name="Brunke S."/>
            <person name="Costanzo M.C."/>
            <person name="Fitzpatrick D.A."/>
            <person name="de Groot P.W."/>
            <person name="Harris D."/>
            <person name="Hoyer L.L."/>
            <person name="Hube B."/>
            <person name="Klis F.M."/>
            <person name="Kodira C."/>
            <person name="Lennard N."/>
            <person name="Logue M.E."/>
            <person name="Martin R."/>
            <person name="Neiman A.M."/>
            <person name="Nikolaou E."/>
            <person name="Quail M.A."/>
            <person name="Quinn J."/>
            <person name="Santos M.C."/>
            <person name="Schmitzberger F.F."/>
            <person name="Sherlock G."/>
            <person name="Shah P."/>
            <person name="Silverstein K.A."/>
            <person name="Skrzypek M.S."/>
            <person name="Soll D."/>
            <person name="Staggs R."/>
            <person name="Stansfield I."/>
            <person name="Stumpf M.P."/>
            <person name="Sudbery P.E."/>
            <person name="Srikantha T."/>
            <person name="Zeng Q."/>
            <person name="Berman J."/>
            <person name="Berriman M."/>
            <person name="Heitman J."/>
            <person name="Gow N.A."/>
            <person name="Lorenz M.C."/>
            <person name="Birren B.W."/>
            <person name="Kellis M."/>
            <person name="Cuomo C.A."/>
        </authorList>
    </citation>
    <scope>NUCLEOTIDE SEQUENCE [LARGE SCALE GENOMIC DNA]</scope>
    <source>
        <strain evidence="3">ATCC 11503 / BCRC 21390 / CBS 2605 / JCM 1781 / NBRC 1676 / NRRL YB-4239</strain>
    </source>
</reference>
<organism evidence="2 3">
    <name type="scientific">Lodderomyces elongisporus (strain ATCC 11503 / CBS 2605 / JCM 1781 / NBRC 1676 / NRRL YB-4239)</name>
    <name type="common">Yeast</name>
    <name type="synonym">Saccharomyces elongisporus</name>
    <dbReference type="NCBI Taxonomy" id="379508"/>
    <lineage>
        <taxon>Eukaryota</taxon>
        <taxon>Fungi</taxon>
        <taxon>Dikarya</taxon>
        <taxon>Ascomycota</taxon>
        <taxon>Saccharomycotina</taxon>
        <taxon>Pichiomycetes</taxon>
        <taxon>Debaryomycetaceae</taxon>
        <taxon>Candida/Lodderomyces clade</taxon>
        <taxon>Lodderomyces</taxon>
    </lineage>
</organism>
<accession>A5E295</accession>
<dbReference type="EMBL" id="CH981528">
    <property type="protein sequence ID" value="EDK45553.1"/>
    <property type="molecule type" value="Genomic_DNA"/>
</dbReference>
<dbReference type="InParanoid" id="A5E295"/>
<proteinExistence type="predicted"/>
<feature type="compositionally biased region" description="Polar residues" evidence="1">
    <location>
        <begin position="100"/>
        <end position="111"/>
    </location>
</feature>
<feature type="region of interest" description="Disordered" evidence="1">
    <location>
        <begin position="238"/>
        <end position="315"/>
    </location>
</feature>
<dbReference type="GeneID" id="5232003"/>
<name>A5E295_LODEL</name>
<dbReference type="Proteomes" id="UP000001996">
    <property type="component" value="Unassembled WGS sequence"/>
</dbReference>
<keyword evidence="3" id="KW-1185">Reference proteome</keyword>
<feature type="region of interest" description="Disordered" evidence="1">
    <location>
        <begin position="43"/>
        <end position="117"/>
    </location>
</feature>
<dbReference type="OrthoDB" id="4025787at2759"/>
<feature type="region of interest" description="Disordered" evidence="1">
    <location>
        <begin position="163"/>
        <end position="188"/>
    </location>
</feature>
<dbReference type="OMA" id="YNSHINP"/>
<protein>
    <submittedName>
        <fullName evidence="2">Uncharacterized protein</fullName>
    </submittedName>
</protein>
<feature type="region of interest" description="Disordered" evidence="1">
    <location>
        <begin position="1"/>
        <end position="28"/>
    </location>
</feature>
<feature type="compositionally biased region" description="Low complexity" evidence="1">
    <location>
        <begin position="163"/>
        <end position="177"/>
    </location>
</feature>
<dbReference type="STRING" id="379508.A5E295"/>